<feature type="transmembrane region" description="Helical" evidence="7">
    <location>
        <begin position="152"/>
        <end position="176"/>
    </location>
</feature>
<dbReference type="InterPro" id="IPR035906">
    <property type="entry name" value="MetI-like_sf"/>
</dbReference>
<feature type="transmembrane region" description="Helical" evidence="7">
    <location>
        <begin position="197"/>
        <end position="219"/>
    </location>
</feature>
<keyword evidence="4 7" id="KW-0812">Transmembrane</keyword>
<dbReference type="PROSITE" id="PS50928">
    <property type="entry name" value="ABC_TM1"/>
    <property type="match status" value="1"/>
</dbReference>
<dbReference type="PATRIC" id="fig|273678.4.peg.1486"/>
<sequence length="293" mass="32491">MSIMRPRRRPTVASRPTVGLYLKYLLLVVYLLFALIPLAWMLSAAFKAREDVLTVPVQWIPPSWHPENFLLALIEPRFTGHSFGEFLLNSTIVATATALAAVILSIAVGYGFAKFRFRGREGLLWTLLGSTLLPFSSVVIPLFLIIKSMGMYDTLIALIVPFVVSGQAIFISRQFLTAIPDDYLEAARLDGASEFRIFRSIIVPMSGPVITTVAVMTFMTSWTMFLWPLVVESSQANFTAPLGLSLLGIGATFQTDYQVWMAGATIAIVPPLVFFLILERPYMRGLEAMSGLK</sequence>
<dbReference type="PANTHER" id="PTHR43744">
    <property type="entry name" value="ABC TRANSPORTER PERMEASE PROTEIN MG189-RELATED-RELATED"/>
    <property type="match status" value="1"/>
</dbReference>
<evidence type="ECO:0000256" key="2">
    <source>
        <dbReference type="ARBA" id="ARBA00022448"/>
    </source>
</evidence>
<dbReference type="SUPFAM" id="SSF161098">
    <property type="entry name" value="MetI-like"/>
    <property type="match status" value="1"/>
</dbReference>
<gene>
    <name evidence="9" type="primary">araQ_15</name>
    <name evidence="9" type="ORF">RS84_01488</name>
</gene>
<dbReference type="Pfam" id="PF00528">
    <property type="entry name" value="BPD_transp_1"/>
    <property type="match status" value="1"/>
</dbReference>
<feature type="transmembrane region" description="Helical" evidence="7">
    <location>
        <begin position="86"/>
        <end position="112"/>
    </location>
</feature>
<evidence type="ECO:0000256" key="7">
    <source>
        <dbReference type="RuleBase" id="RU363032"/>
    </source>
</evidence>
<dbReference type="GO" id="GO:0055085">
    <property type="term" value="P:transmembrane transport"/>
    <property type="evidence" value="ECO:0007669"/>
    <property type="project" value="InterPro"/>
</dbReference>
<dbReference type="GO" id="GO:0005886">
    <property type="term" value="C:plasma membrane"/>
    <property type="evidence" value="ECO:0007669"/>
    <property type="project" value="UniProtKB-SubCell"/>
</dbReference>
<evidence type="ECO:0000313" key="9">
    <source>
        <dbReference type="EMBL" id="KJL47860.1"/>
    </source>
</evidence>
<evidence type="ECO:0000256" key="1">
    <source>
        <dbReference type="ARBA" id="ARBA00004651"/>
    </source>
</evidence>
<accession>A0A0M2HSG5</accession>
<comment type="subcellular location">
    <subcellularLocation>
        <location evidence="1 7">Cell membrane</location>
        <topology evidence="1 7">Multi-pass membrane protein</topology>
    </subcellularLocation>
</comment>
<comment type="caution">
    <text evidence="9">The sequence shown here is derived from an EMBL/GenBank/DDBJ whole genome shotgun (WGS) entry which is preliminary data.</text>
</comment>
<feature type="transmembrane region" description="Helical" evidence="7">
    <location>
        <begin position="124"/>
        <end position="146"/>
    </location>
</feature>
<dbReference type="EMBL" id="JYJB01000008">
    <property type="protein sequence ID" value="KJL47860.1"/>
    <property type="molecule type" value="Genomic_DNA"/>
</dbReference>
<reference evidence="9 10" key="1">
    <citation type="submission" date="2015-02" db="EMBL/GenBank/DDBJ databases">
        <title>Draft genome sequences of ten Microbacterium spp. with emphasis on heavy metal contaminated environments.</title>
        <authorList>
            <person name="Corretto E."/>
        </authorList>
    </citation>
    <scope>NUCLEOTIDE SEQUENCE [LARGE SCALE GENOMIC DNA]</scope>
    <source>
        <strain evidence="9 10">SA35</strain>
    </source>
</reference>
<dbReference type="Gene3D" id="1.10.3720.10">
    <property type="entry name" value="MetI-like"/>
    <property type="match status" value="1"/>
</dbReference>
<keyword evidence="6 7" id="KW-0472">Membrane</keyword>
<dbReference type="OrthoDB" id="2063054at2"/>
<evidence type="ECO:0000256" key="6">
    <source>
        <dbReference type="ARBA" id="ARBA00023136"/>
    </source>
</evidence>
<evidence type="ECO:0000259" key="8">
    <source>
        <dbReference type="PROSITE" id="PS50928"/>
    </source>
</evidence>
<dbReference type="Proteomes" id="UP000033900">
    <property type="component" value="Unassembled WGS sequence"/>
</dbReference>
<organism evidence="9 10">
    <name type="scientific">Microbacterium hydrocarbonoxydans</name>
    <dbReference type="NCBI Taxonomy" id="273678"/>
    <lineage>
        <taxon>Bacteria</taxon>
        <taxon>Bacillati</taxon>
        <taxon>Actinomycetota</taxon>
        <taxon>Actinomycetes</taxon>
        <taxon>Micrococcales</taxon>
        <taxon>Microbacteriaceae</taxon>
        <taxon>Microbacterium</taxon>
    </lineage>
</organism>
<name>A0A0M2HSG5_9MICO</name>
<dbReference type="CDD" id="cd06261">
    <property type="entry name" value="TM_PBP2"/>
    <property type="match status" value="1"/>
</dbReference>
<keyword evidence="3" id="KW-1003">Cell membrane</keyword>
<keyword evidence="2 7" id="KW-0813">Transport</keyword>
<evidence type="ECO:0000256" key="5">
    <source>
        <dbReference type="ARBA" id="ARBA00022989"/>
    </source>
</evidence>
<feature type="transmembrane region" description="Helical" evidence="7">
    <location>
        <begin position="257"/>
        <end position="278"/>
    </location>
</feature>
<proteinExistence type="inferred from homology"/>
<dbReference type="AlphaFoldDB" id="A0A0M2HSG5"/>
<dbReference type="RefSeq" id="WP_045257142.1">
    <property type="nucleotide sequence ID" value="NZ_JYJB01000008.1"/>
</dbReference>
<dbReference type="PANTHER" id="PTHR43744:SF8">
    <property type="entry name" value="SN-GLYCEROL-3-PHOSPHATE TRANSPORT SYSTEM PERMEASE PROTEIN UGPE"/>
    <property type="match status" value="1"/>
</dbReference>
<evidence type="ECO:0000313" key="10">
    <source>
        <dbReference type="Proteomes" id="UP000033900"/>
    </source>
</evidence>
<protein>
    <submittedName>
        <fullName evidence="9">L-arabinose transport system permease protein AraQ</fullName>
    </submittedName>
</protein>
<comment type="similarity">
    <text evidence="7">Belongs to the binding-protein-dependent transport system permease family.</text>
</comment>
<evidence type="ECO:0000256" key="3">
    <source>
        <dbReference type="ARBA" id="ARBA00022475"/>
    </source>
</evidence>
<feature type="domain" description="ABC transmembrane type-1" evidence="8">
    <location>
        <begin position="87"/>
        <end position="278"/>
    </location>
</feature>
<keyword evidence="10" id="KW-1185">Reference proteome</keyword>
<dbReference type="STRING" id="273678.RS84_01488"/>
<dbReference type="InterPro" id="IPR000515">
    <property type="entry name" value="MetI-like"/>
</dbReference>
<keyword evidence="5 7" id="KW-1133">Transmembrane helix</keyword>
<feature type="transmembrane region" description="Helical" evidence="7">
    <location>
        <begin position="21"/>
        <end position="42"/>
    </location>
</feature>
<evidence type="ECO:0000256" key="4">
    <source>
        <dbReference type="ARBA" id="ARBA00022692"/>
    </source>
</evidence>